<evidence type="ECO:0000256" key="4">
    <source>
        <dbReference type="ARBA" id="ARBA00022989"/>
    </source>
</evidence>
<reference evidence="7" key="1">
    <citation type="journal article" date="2022" name="Microorganisms">
        <title>Two New Species of Filamentous Sulfur Bacteria of the Genus Thiothrix, Thiothrix winogradskyi sp. nov. and 'Candidatus Thiothrix sulfatifontis' sp. nov.</title>
        <authorList>
            <person name="Ravin N.V."/>
            <person name="Rossetti S."/>
            <person name="Beletsky A.V."/>
            <person name="Kadnikov V.V."/>
            <person name="Rudenko T.S."/>
            <person name="Smolyakov D.D."/>
            <person name="Moskvitina M.I."/>
            <person name="Gureeva M.V."/>
            <person name="Mardanov A.V."/>
            <person name="Grabovich M.Y."/>
        </authorList>
    </citation>
    <scope>NUCLEOTIDE SEQUENCE</scope>
    <source>
        <strain evidence="7">CT3</strain>
    </source>
</reference>
<comment type="subcellular location">
    <subcellularLocation>
        <location evidence="6">Cell membrane</location>
        <topology evidence="6">Multi-pass membrane protein</topology>
    </subcellularLocation>
    <subcellularLocation>
        <location evidence="1">Membrane</location>
    </subcellularLocation>
</comment>
<evidence type="ECO:0000256" key="5">
    <source>
        <dbReference type="ARBA" id="ARBA00023136"/>
    </source>
</evidence>
<keyword evidence="4 6" id="KW-1133">Transmembrane helix</keyword>
<dbReference type="PANTHER" id="PTHR23427:SF2">
    <property type="entry name" value="SURFEIT LOCUS PROTEIN 1"/>
    <property type="match status" value="1"/>
</dbReference>
<comment type="similarity">
    <text evidence="2 6">Belongs to the SURF1 family.</text>
</comment>
<dbReference type="EMBL" id="CP091244">
    <property type="protein sequence ID" value="UJS24468.1"/>
    <property type="molecule type" value="Genomic_DNA"/>
</dbReference>
<dbReference type="Proteomes" id="UP001054801">
    <property type="component" value="Chromosome"/>
</dbReference>
<dbReference type="CDD" id="cd06662">
    <property type="entry name" value="SURF1"/>
    <property type="match status" value="1"/>
</dbReference>
<keyword evidence="6" id="KW-1003">Cell membrane</keyword>
<keyword evidence="3 6" id="KW-0812">Transmembrane</keyword>
<dbReference type="PANTHER" id="PTHR23427">
    <property type="entry name" value="SURFEIT LOCUS PROTEIN"/>
    <property type="match status" value="1"/>
</dbReference>
<feature type="transmembrane region" description="Helical" evidence="6">
    <location>
        <begin position="221"/>
        <end position="241"/>
    </location>
</feature>
<keyword evidence="5 6" id="KW-0472">Membrane</keyword>
<dbReference type="InterPro" id="IPR002994">
    <property type="entry name" value="Surf1/Shy1"/>
</dbReference>
<proteinExistence type="inferred from homology"/>
<organism evidence="7 8">
    <name type="scientific">Thiothrix winogradskyi</name>
    <dbReference type="NCBI Taxonomy" id="96472"/>
    <lineage>
        <taxon>Bacteria</taxon>
        <taxon>Pseudomonadati</taxon>
        <taxon>Pseudomonadota</taxon>
        <taxon>Gammaproteobacteria</taxon>
        <taxon>Thiotrichales</taxon>
        <taxon>Thiotrichaceae</taxon>
        <taxon>Thiothrix</taxon>
    </lineage>
</organism>
<sequence length="249" mass="27564">MLQHSENISITASYQFRASVFTTLLTVVAVGVFTSLAVWQYQRAVYKEQMAQAVMQQVDLPALALAQTGVDWPAQRFRAARVGGTWDNSQTVLLDNIVQHGKAGYHVITPLRLASGQWVLVNRGWVAVGADRQQLPAISAPTGEVQVEGTLDMPRSKPVFLFGDIAADVEGNQRWLYLDVARFGQKLGVSLPPYLLLQTSAADDGLNRNWPVYANKAGMHIGYSIQWAAFALMVLIAYLYMNTHRKDKA</sequence>
<evidence type="ECO:0000256" key="2">
    <source>
        <dbReference type="ARBA" id="ARBA00007165"/>
    </source>
</evidence>
<keyword evidence="8" id="KW-1185">Reference proteome</keyword>
<name>A0ABY3SZA7_9GAMM</name>
<evidence type="ECO:0000313" key="8">
    <source>
        <dbReference type="Proteomes" id="UP001054801"/>
    </source>
</evidence>
<dbReference type="InterPro" id="IPR045214">
    <property type="entry name" value="Surf1/Surf4"/>
</dbReference>
<dbReference type="RefSeq" id="WP_236498983.1">
    <property type="nucleotide sequence ID" value="NZ_CP091244.1"/>
</dbReference>
<evidence type="ECO:0000256" key="6">
    <source>
        <dbReference type="RuleBase" id="RU363076"/>
    </source>
</evidence>
<accession>A0ABY3SZA7</accession>
<evidence type="ECO:0000256" key="1">
    <source>
        <dbReference type="ARBA" id="ARBA00004370"/>
    </source>
</evidence>
<protein>
    <recommendedName>
        <fullName evidence="6">SURF1-like protein</fullName>
    </recommendedName>
</protein>
<evidence type="ECO:0000256" key="3">
    <source>
        <dbReference type="ARBA" id="ARBA00022692"/>
    </source>
</evidence>
<feature type="transmembrane region" description="Helical" evidence="6">
    <location>
        <begin position="20"/>
        <end position="39"/>
    </location>
</feature>
<evidence type="ECO:0000313" key="7">
    <source>
        <dbReference type="EMBL" id="UJS24468.1"/>
    </source>
</evidence>
<dbReference type="Pfam" id="PF02104">
    <property type="entry name" value="SURF1"/>
    <property type="match status" value="1"/>
</dbReference>
<gene>
    <name evidence="7" type="ORF">L2Y54_00130</name>
</gene>
<dbReference type="PROSITE" id="PS50895">
    <property type="entry name" value="SURF1"/>
    <property type="match status" value="1"/>
</dbReference>